<dbReference type="InterPro" id="IPR047589">
    <property type="entry name" value="DUF11_rpt"/>
</dbReference>
<dbReference type="Gene3D" id="2.60.40.10">
    <property type="entry name" value="Immunoglobulins"/>
    <property type="match status" value="1"/>
</dbReference>
<dbReference type="Proteomes" id="UP000184287">
    <property type="component" value="Unassembled WGS sequence"/>
</dbReference>
<sequence length="313" mass="34148">MFNRKKGFVSGMLLLSATACFAQSNAPPTANIPNGSSLKLRASSVNANTYQWIRDDVAIPNATQEEYVAFLPGTYTVISFNTEGCASDISQPLILTAGPVTSVSADVMIKKQSESKAVSISNTFEYNIQIKNNGAGTASMIKVLDVLPKELSMEELGRPTLGFADYSLGSKTVVWEIAKLENGQTADLKIKVKALNPGMISNTATVSAKEEDPNLANNTSTDVKSVANLAIPNVFTPNGDGRNDTFTIPGLELYEANELTFFNRWGSTVYDKKGYKNDWDGSQLNEGTYFYLLKIKIASNKWEVYKGFITIIR</sequence>
<dbReference type="OrthoDB" id="9765926at2"/>
<dbReference type="Pfam" id="PF13585">
    <property type="entry name" value="CHU_C"/>
    <property type="match status" value="1"/>
</dbReference>
<reference evidence="4" key="1">
    <citation type="submission" date="2016-11" db="EMBL/GenBank/DDBJ databases">
        <authorList>
            <person name="Varghese N."/>
            <person name="Submissions S."/>
        </authorList>
    </citation>
    <scope>NUCLEOTIDE SEQUENCE [LARGE SCALE GENOMIC DNA]</scope>
    <source>
        <strain evidence="4">DSM 16990</strain>
    </source>
</reference>
<dbReference type="InterPro" id="IPR013783">
    <property type="entry name" value="Ig-like_fold"/>
</dbReference>
<dbReference type="Gene3D" id="2.60.40.1170">
    <property type="entry name" value="Mu homology domain, subdomain B"/>
    <property type="match status" value="1"/>
</dbReference>
<feature type="signal peptide" evidence="1">
    <location>
        <begin position="1"/>
        <end position="22"/>
    </location>
</feature>
<dbReference type="AlphaFoldDB" id="A0A1M5G2V5"/>
<organism evidence="3 4">
    <name type="scientific">Pedobacter caeni</name>
    <dbReference type="NCBI Taxonomy" id="288992"/>
    <lineage>
        <taxon>Bacteria</taxon>
        <taxon>Pseudomonadati</taxon>
        <taxon>Bacteroidota</taxon>
        <taxon>Sphingobacteriia</taxon>
        <taxon>Sphingobacteriales</taxon>
        <taxon>Sphingobacteriaceae</taxon>
        <taxon>Pedobacter</taxon>
    </lineage>
</organism>
<dbReference type="InterPro" id="IPR026341">
    <property type="entry name" value="T9SS_type_B"/>
</dbReference>
<feature type="chain" id="PRO_5012928765" evidence="1">
    <location>
        <begin position="23"/>
        <end position="313"/>
    </location>
</feature>
<dbReference type="PROSITE" id="PS51257">
    <property type="entry name" value="PROKAR_LIPOPROTEIN"/>
    <property type="match status" value="1"/>
</dbReference>
<dbReference type="NCBIfam" id="TIGR01451">
    <property type="entry name" value="B_ant_repeat"/>
    <property type="match status" value="1"/>
</dbReference>
<dbReference type="STRING" id="288992.SAMN04488522_10421"/>
<dbReference type="Pfam" id="PF01345">
    <property type="entry name" value="DUF11"/>
    <property type="match status" value="1"/>
</dbReference>
<dbReference type="RefSeq" id="WP_073232772.1">
    <property type="nucleotide sequence ID" value="NZ_FQUQ01000004.1"/>
</dbReference>
<evidence type="ECO:0000313" key="3">
    <source>
        <dbReference type="EMBL" id="SHF97772.1"/>
    </source>
</evidence>
<dbReference type="PANTHER" id="PTHR34819:SF5">
    <property type="entry name" value="CONSERVED REPEAT DOMAIN PROTEIN"/>
    <property type="match status" value="1"/>
</dbReference>
<accession>A0A1M5G2V5</accession>
<keyword evidence="4" id="KW-1185">Reference proteome</keyword>
<evidence type="ECO:0000313" key="4">
    <source>
        <dbReference type="Proteomes" id="UP000184287"/>
    </source>
</evidence>
<dbReference type="InterPro" id="IPR001434">
    <property type="entry name" value="OmcB-like_DUF11"/>
</dbReference>
<dbReference type="EMBL" id="FQUQ01000004">
    <property type="protein sequence ID" value="SHF97772.1"/>
    <property type="molecule type" value="Genomic_DNA"/>
</dbReference>
<keyword evidence="1" id="KW-0732">Signal</keyword>
<dbReference type="NCBIfam" id="TIGR04131">
    <property type="entry name" value="Bac_Flav_CTERM"/>
    <property type="match status" value="1"/>
</dbReference>
<protein>
    <submittedName>
        <fullName evidence="3">Conserved repeat domain-containing protein/gliding motility-associated C-terminal domain-containing protein</fullName>
    </submittedName>
</protein>
<dbReference type="PANTHER" id="PTHR34819">
    <property type="entry name" value="LARGE CYSTEINE-RICH PERIPLASMIC PROTEIN OMCB"/>
    <property type="match status" value="1"/>
</dbReference>
<feature type="domain" description="DUF11" evidence="2">
    <location>
        <begin position="106"/>
        <end position="221"/>
    </location>
</feature>
<gene>
    <name evidence="3" type="ORF">SAMN04488522_10421</name>
</gene>
<proteinExistence type="predicted"/>
<evidence type="ECO:0000256" key="1">
    <source>
        <dbReference type="SAM" id="SignalP"/>
    </source>
</evidence>
<dbReference type="InterPro" id="IPR051172">
    <property type="entry name" value="Chlamydia_OmcB"/>
</dbReference>
<evidence type="ECO:0000259" key="2">
    <source>
        <dbReference type="Pfam" id="PF01345"/>
    </source>
</evidence>
<name>A0A1M5G2V5_9SPHI</name>